<keyword evidence="4" id="KW-1185">Reference proteome</keyword>
<feature type="region of interest" description="Disordered" evidence="1">
    <location>
        <begin position="49"/>
        <end position="71"/>
    </location>
</feature>
<dbReference type="EMBL" id="JAAABM010000003">
    <property type="protein sequence ID" value="KAF7679105.1"/>
    <property type="molecule type" value="Genomic_DNA"/>
</dbReference>
<keyword evidence="2" id="KW-0472">Membrane</keyword>
<feature type="transmembrane region" description="Helical" evidence="2">
    <location>
        <begin position="6"/>
        <end position="29"/>
    </location>
</feature>
<reference evidence="3" key="1">
    <citation type="submission" date="2020-01" db="EMBL/GenBank/DDBJ databases">
        <authorList>
            <person name="Feng Z.H.Z."/>
        </authorList>
    </citation>
    <scope>NUCLEOTIDE SEQUENCE</scope>
    <source>
        <strain evidence="3">CBS107.38</strain>
    </source>
</reference>
<comment type="caution">
    <text evidence="3">The sequence shown here is derived from an EMBL/GenBank/DDBJ whole genome shotgun (WGS) entry which is preliminary data.</text>
</comment>
<reference evidence="3" key="2">
    <citation type="submission" date="2020-08" db="EMBL/GenBank/DDBJ databases">
        <title>Draft Genome Sequence of Cumin Blight Pathogen Alternaria burnsii.</title>
        <authorList>
            <person name="Feng Z."/>
        </authorList>
    </citation>
    <scope>NUCLEOTIDE SEQUENCE</scope>
    <source>
        <strain evidence="3">CBS107.38</strain>
    </source>
</reference>
<gene>
    <name evidence="3" type="ORF">GT037_002853</name>
</gene>
<dbReference type="RefSeq" id="XP_038789178.1">
    <property type="nucleotide sequence ID" value="XM_038927900.1"/>
</dbReference>
<name>A0A8H7EHP8_9PLEO</name>
<sequence length="156" mass="17339">MEVESIVVICLITLVILIVQIVVTLRLFLHFHTAHKRDEEQGLQILDTRTGSGSAHEGAEPPLRPEPEALTVPGPVYPASSIYSVQSNNSDLFPGPADRSRSRAPDSWDGTSAAGRRRDLKEFHIGLESEFGAPPYKTARRTKKQDILNEIWARKV</sequence>
<feature type="compositionally biased region" description="Basic and acidic residues" evidence="1">
    <location>
        <begin position="57"/>
        <end position="67"/>
    </location>
</feature>
<proteinExistence type="predicted"/>
<evidence type="ECO:0000256" key="1">
    <source>
        <dbReference type="SAM" id="MobiDB-lite"/>
    </source>
</evidence>
<keyword evidence="2" id="KW-1133">Transmembrane helix</keyword>
<protein>
    <submittedName>
        <fullName evidence="3">Uncharacterized protein</fullName>
    </submittedName>
</protein>
<organism evidence="3 4">
    <name type="scientific">Alternaria burnsii</name>
    <dbReference type="NCBI Taxonomy" id="1187904"/>
    <lineage>
        <taxon>Eukaryota</taxon>
        <taxon>Fungi</taxon>
        <taxon>Dikarya</taxon>
        <taxon>Ascomycota</taxon>
        <taxon>Pezizomycotina</taxon>
        <taxon>Dothideomycetes</taxon>
        <taxon>Pleosporomycetidae</taxon>
        <taxon>Pleosporales</taxon>
        <taxon>Pleosporineae</taxon>
        <taxon>Pleosporaceae</taxon>
        <taxon>Alternaria</taxon>
        <taxon>Alternaria sect. Alternaria</taxon>
    </lineage>
</organism>
<dbReference type="AlphaFoldDB" id="A0A8H7EHP8"/>
<keyword evidence="2" id="KW-0812">Transmembrane</keyword>
<evidence type="ECO:0000313" key="4">
    <source>
        <dbReference type="Proteomes" id="UP000596902"/>
    </source>
</evidence>
<evidence type="ECO:0000256" key="2">
    <source>
        <dbReference type="SAM" id="Phobius"/>
    </source>
</evidence>
<dbReference type="GeneID" id="62201078"/>
<dbReference type="Proteomes" id="UP000596902">
    <property type="component" value="Unassembled WGS sequence"/>
</dbReference>
<feature type="region of interest" description="Disordered" evidence="1">
    <location>
        <begin position="87"/>
        <end position="115"/>
    </location>
</feature>
<evidence type="ECO:0000313" key="3">
    <source>
        <dbReference type="EMBL" id="KAF7679105.1"/>
    </source>
</evidence>
<accession>A0A8H7EHP8</accession>